<dbReference type="InterPro" id="IPR025326">
    <property type="entry name" value="DUF4232"/>
</dbReference>
<evidence type="ECO:0000259" key="2">
    <source>
        <dbReference type="Pfam" id="PF14016"/>
    </source>
</evidence>
<feature type="domain" description="DUF4232" evidence="2">
    <location>
        <begin position="43"/>
        <end position="169"/>
    </location>
</feature>
<dbReference type="Proteomes" id="UP001163064">
    <property type="component" value="Unassembled WGS sequence"/>
</dbReference>
<evidence type="ECO:0000256" key="1">
    <source>
        <dbReference type="SAM" id="SignalP"/>
    </source>
</evidence>
<accession>A0ABT3U4R4</accession>
<feature type="signal peptide" evidence="1">
    <location>
        <begin position="1"/>
        <end position="30"/>
    </location>
</feature>
<keyword evidence="1" id="KW-0732">Signal</keyword>
<feature type="chain" id="PRO_5046979922" evidence="1">
    <location>
        <begin position="31"/>
        <end position="186"/>
    </location>
</feature>
<comment type="caution">
    <text evidence="3">The sequence shown here is derived from an EMBL/GenBank/DDBJ whole genome shotgun (WGS) entry which is preliminary data.</text>
</comment>
<sequence length="186" mass="19467">MDKNWKTYALGVPAVAALLAAVPVAPSGSAAPAAANRTTAPACDAGGLSVATSYWEQDSGQNMLIKATNTTGKGCTLYHYPYLYFSGSTLPVPPFGAAPKALATIRPHESAYAGVHLFRAGENTANAVNRFGIGYQGRVLGSDREVAPVDVRAPEGGADVGPYPAVTRWNLDRRAVEDIVFRSGDN</sequence>
<proteinExistence type="predicted"/>
<evidence type="ECO:0000313" key="4">
    <source>
        <dbReference type="Proteomes" id="UP001163064"/>
    </source>
</evidence>
<keyword evidence="4" id="KW-1185">Reference proteome</keyword>
<name>A0ABT3U4R4_9ACTN</name>
<evidence type="ECO:0000313" key="3">
    <source>
        <dbReference type="EMBL" id="MCX3063552.1"/>
    </source>
</evidence>
<reference evidence="3" key="1">
    <citation type="submission" date="2022-10" db="EMBL/GenBank/DDBJ databases">
        <title>Streptomyces beihaiensis sp. nov., a chitin degrading actinobacterium, isolated from shrimp pond soil.</title>
        <authorList>
            <person name="Xie J."/>
            <person name="Shen N."/>
        </authorList>
    </citation>
    <scope>NUCLEOTIDE SEQUENCE</scope>
    <source>
        <strain evidence="3">GXMU-J5</strain>
    </source>
</reference>
<dbReference type="RefSeq" id="WP_266604596.1">
    <property type="nucleotide sequence ID" value="NZ_JAPHNL010000314.1"/>
</dbReference>
<dbReference type="Pfam" id="PF14016">
    <property type="entry name" value="DUF4232"/>
    <property type="match status" value="1"/>
</dbReference>
<organism evidence="3 4">
    <name type="scientific">Streptomyces beihaiensis</name>
    <dbReference type="NCBI Taxonomy" id="2984495"/>
    <lineage>
        <taxon>Bacteria</taxon>
        <taxon>Bacillati</taxon>
        <taxon>Actinomycetota</taxon>
        <taxon>Actinomycetes</taxon>
        <taxon>Kitasatosporales</taxon>
        <taxon>Streptomycetaceae</taxon>
        <taxon>Streptomyces</taxon>
    </lineage>
</organism>
<protein>
    <submittedName>
        <fullName evidence="3">DUF4232 domain-containing protein</fullName>
    </submittedName>
</protein>
<gene>
    <name evidence="3" type="ORF">OFY01_28075</name>
</gene>
<dbReference type="EMBL" id="JAPHNL010000314">
    <property type="protein sequence ID" value="MCX3063552.1"/>
    <property type="molecule type" value="Genomic_DNA"/>
</dbReference>